<feature type="compositionally biased region" description="Basic and acidic residues" evidence="1">
    <location>
        <begin position="495"/>
        <end position="515"/>
    </location>
</feature>
<dbReference type="InterPro" id="IPR000467">
    <property type="entry name" value="G_patch_dom"/>
</dbReference>
<dbReference type="AlphaFoldDB" id="B3MIU6"/>
<keyword evidence="4" id="KW-1185">Reference proteome</keyword>
<feature type="domain" description="G-patch" evidence="2">
    <location>
        <begin position="26"/>
        <end position="72"/>
    </location>
</feature>
<dbReference type="OMA" id="SKFCADQ"/>
<evidence type="ECO:0000313" key="3">
    <source>
        <dbReference type="EMBL" id="EDV36006.1"/>
    </source>
</evidence>
<protein>
    <submittedName>
        <fullName evidence="3">Uncharacterized protein, isoform A</fullName>
    </submittedName>
</protein>
<sequence length="629" mass="71141">MAMLAEPRRRKRYNLCPRGKALYEDENRFGTKMLEKMGWSKGKGLGANEDGSQEFVRVRFKNDADGLGYEARDDQWTIHEEGFNGLLKSLNGDSNDNTASNGKESESEEEAKPMGFGFKAPETEAPTKKKLKENISGMSLEEKSKQSKARVHYKKFTRGKDLSQYSEKDLANIFGKKDTSNVEWTPVQVEVSKEEKEVNPNFGGVQTLSAGVSVTDYFKQKMEAVKNRLKNGLGNTTTEDTSSDTKVGLQNEYSKEDTIEESDQVEPVKKKKKKKDKERNAEDLPEVVEEVVEPSPKQKKKKKSKTSPQEETVEESTSLEDKEETQEDANPPKRKKKKNKSESPEEVIESQNAADEPVPKKKKKSEMSEPLEESQNVAEEEPVPKKKKKSKKSELADQVDETEIKKSEPINEAPVVKSEVVEEPSKKKKSKKRSKEEPEEATEVVVTEIDEKPSKKKKKSKASSESVPEDPSSEANPLVGEEAPLKKPKESKKKQRDEVSCASARSDDNSDQSVEKKLPEDLLSLDEIHERLKSFNICIISQFCADKFQLFDLNAFSNSTLASLEGYGFSENVDLQVVQNDRDKERILKLWKNDSVDTLKTEKKHRRYPGQVKRATIRAVKKRSAFQGI</sequence>
<dbReference type="PROSITE" id="PS50174">
    <property type="entry name" value="G_PATCH"/>
    <property type="match status" value="1"/>
</dbReference>
<dbReference type="GO" id="GO:0005730">
    <property type="term" value="C:nucleolus"/>
    <property type="evidence" value="ECO:0007669"/>
    <property type="project" value="TreeGrafter"/>
</dbReference>
<dbReference type="PhylomeDB" id="B3MIU6"/>
<feature type="region of interest" description="Disordered" evidence="1">
    <location>
        <begin position="229"/>
        <end position="515"/>
    </location>
</feature>
<name>B3MIU6_DROAN</name>
<dbReference type="PANTHER" id="PTHR23149">
    <property type="entry name" value="G PATCH DOMAIN CONTAINING PROTEIN"/>
    <property type="match status" value="1"/>
</dbReference>
<feature type="compositionally biased region" description="Acidic residues" evidence="1">
    <location>
        <begin position="311"/>
        <end position="327"/>
    </location>
</feature>
<dbReference type="KEGG" id="dan:6495602"/>
<feature type="compositionally biased region" description="Polar residues" evidence="1">
    <location>
        <begin position="91"/>
        <end position="102"/>
    </location>
</feature>
<dbReference type="GO" id="GO:0003676">
    <property type="term" value="F:nucleic acid binding"/>
    <property type="evidence" value="ECO:0007669"/>
    <property type="project" value="InterPro"/>
</dbReference>
<dbReference type="Proteomes" id="UP000007801">
    <property type="component" value="Unassembled WGS sequence"/>
</dbReference>
<accession>B3MIU6</accession>
<dbReference type="eggNOG" id="KOG2809">
    <property type="taxonomic scope" value="Eukaryota"/>
</dbReference>
<dbReference type="Pfam" id="PF01585">
    <property type="entry name" value="G-patch"/>
    <property type="match status" value="1"/>
</dbReference>
<evidence type="ECO:0000256" key="1">
    <source>
        <dbReference type="SAM" id="MobiDB-lite"/>
    </source>
</evidence>
<reference evidence="3 4" key="1">
    <citation type="journal article" date="2007" name="Nature">
        <title>Evolution of genes and genomes on the Drosophila phylogeny.</title>
        <authorList>
            <consortium name="Drosophila 12 Genomes Consortium"/>
            <person name="Clark A.G."/>
            <person name="Eisen M.B."/>
            <person name="Smith D.R."/>
            <person name="Bergman C.M."/>
            <person name="Oliver B."/>
            <person name="Markow T.A."/>
            <person name="Kaufman T.C."/>
            <person name="Kellis M."/>
            <person name="Gelbart W."/>
            <person name="Iyer V.N."/>
            <person name="Pollard D.A."/>
            <person name="Sackton T.B."/>
            <person name="Larracuente A.M."/>
            <person name="Singh N.D."/>
            <person name="Abad J.P."/>
            <person name="Abt D.N."/>
            <person name="Adryan B."/>
            <person name="Aguade M."/>
            <person name="Akashi H."/>
            <person name="Anderson W.W."/>
            <person name="Aquadro C.F."/>
            <person name="Ardell D.H."/>
            <person name="Arguello R."/>
            <person name="Artieri C.G."/>
            <person name="Barbash D.A."/>
            <person name="Barker D."/>
            <person name="Barsanti P."/>
            <person name="Batterham P."/>
            <person name="Batzoglou S."/>
            <person name="Begun D."/>
            <person name="Bhutkar A."/>
            <person name="Blanco E."/>
            <person name="Bosak S.A."/>
            <person name="Bradley R.K."/>
            <person name="Brand A.D."/>
            <person name="Brent M.R."/>
            <person name="Brooks A.N."/>
            <person name="Brown R.H."/>
            <person name="Butlin R.K."/>
            <person name="Caggese C."/>
            <person name="Calvi B.R."/>
            <person name="Bernardo de Carvalho A."/>
            <person name="Caspi A."/>
            <person name="Castrezana S."/>
            <person name="Celniker S.E."/>
            <person name="Chang J.L."/>
            <person name="Chapple C."/>
            <person name="Chatterji S."/>
            <person name="Chinwalla A."/>
            <person name="Civetta A."/>
            <person name="Clifton S.W."/>
            <person name="Comeron J.M."/>
            <person name="Costello J.C."/>
            <person name="Coyne J.A."/>
            <person name="Daub J."/>
            <person name="David R.G."/>
            <person name="Delcher A.L."/>
            <person name="Delehaunty K."/>
            <person name="Do C.B."/>
            <person name="Ebling H."/>
            <person name="Edwards K."/>
            <person name="Eickbush T."/>
            <person name="Evans J.D."/>
            <person name="Filipski A."/>
            <person name="Findeiss S."/>
            <person name="Freyhult E."/>
            <person name="Fulton L."/>
            <person name="Fulton R."/>
            <person name="Garcia A.C."/>
            <person name="Gardiner A."/>
            <person name="Garfield D.A."/>
            <person name="Garvin B.E."/>
            <person name="Gibson G."/>
            <person name="Gilbert D."/>
            <person name="Gnerre S."/>
            <person name="Godfrey J."/>
            <person name="Good R."/>
            <person name="Gotea V."/>
            <person name="Gravely B."/>
            <person name="Greenberg A.J."/>
            <person name="Griffiths-Jones S."/>
            <person name="Gross S."/>
            <person name="Guigo R."/>
            <person name="Gustafson E.A."/>
            <person name="Haerty W."/>
            <person name="Hahn M.W."/>
            <person name="Halligan D.L."/>
            <person name="Halpern A.L."/>
            <person name="Halter G.M."/>
            <person name="Han M.V."/>
            <person name="Heger A."/>
            <person name="Hillier L."/>
            <person name="Hinrichs A.S."/>
            <person name="Holmes I."/>
            <person name="Hoskins R.A."/>
            <person name="Hubisz M.J."/>
            <person name="Hultmark D."/>
            <person name="Huntley M.A."/>
            <person name="Jaffe D.B."/>
            <person name="Jagadeeshan S."/>
            <person name="Jeck W.R."/>
            <person name="Johnson J."/>
            <person name="Jones C.D."/>
            <person name="Jordan W.C."/>
            <person name="Karpen G.H."/>
            <person name="Kataoka E."/>
            <person name="Keightley P.D."/>
            <person name="Kheradpour P."/>
            <person name="Kirkness E.F."/>
            <person name="Koerich L.B."/>
            <person name="Kristiansen K."/>
            <person name="Kudrna D."/>
            <person name="Kulathinal R.J."/>
            <person name="Kumar S."/>
            <person name="Kwok R."/>
            <person name="Lander E."/>
            <person name="Langley C.H."/>
            <person name="Lapoint R."/>
            <person name="Lazzaro B.P."/>
            <person name="Lee S.J."/>
            <person name="Levesque L."/>
            <person name="Li R."/>
            <person name="Lin C.F."/>
            <person name="Lin M.F."/>
            <person name="Lindblad-Toh K."/>
            <person name="Llopart A."/>
            <person name="Long M."/>
            <person name="Low L."/>
            <person name="Lozovsky E."/>
            <person name="Lu J."/>
            <person name="Luo M."/>
            <person name="Machado C.A."/>
            <person name="Makalowski W."/>
            <person name="Marzo M."/>
            <person name="Matsuda M."/>
            <person name="Matzkin L."/>
            <person name="McAllister B."/>
            <person name="McBride C.S."/>
            <person name="McKernan B."/>
            <person name="McKernan K."/>
            <person name="Mendez-Lago M."/>
            <person name="Minx P."/>
            <person name="Mollenhauer M.U."/>
            <person name="Montooth K."/>
            <person name="Mount S.M."/>
            <person name="Mu X."/>
            <person name="Myers E."/>
            <person name="Negre B."/>
            <person name="Newfeld S."/>
            <person name="Nielsen R."/>
            <person name="Noor M.A."/>
            <person name="O'Grady P."/>
            <person name="Pachter L."/>
            <person name="Papaceit M."/>
            <person name="Parisi M.J."/>
            <person name="Parisi M."/>
            <person name="Parts L."/>
            <person name="Pedersen J.S."/>
            <person name="Pesole G."/>
            <person name="Phillippy A.M."/>
            <person name="Ponting C.P."/>
            <person name="Pop M."/>
            <person name="Porcelli D."/>
            <person name="Powell J.R."/>
            <person name="Prohaska S."/>
            <person name="Pruitt K."/>
            <person name="Puig M."/>
            <person name="Quesneville H."/>
            <person name="Ram K.R."/>
            <person name="Rand D."/>
            <person name="Rasmussen M.D."/>
            <person name="Reed L.K."/>
            <person name="Reenan R."/>
            <person name="Reily A."/>
            <person name="Remington K.A."/>
            <person name="Rieger T.T."/>
            <person name="Ritchie M.G."/>
            <person name="Robin C."/>
            <person name="Rogers Y.H."/>
            <person name="Rohde C."/>
            <person name="Rozas J."/>
            <person name="Rubenfield M.J."/>
            <person name="Ruiz A."/>
            <person name="Russo S."/>
            <person name="Salzberg S.L."/>
            <person name="Sanchez-Gracia A."/>
            <person name="Saranga D.J."/>
            <person name="Sato H."/>
            <person name="Schaeffer S.W."/>
            <person name="Schatz M.C."/>
            <person name="Schlenke T."/>
            <person name="Schwartz R."/>
            <person name="Segarra C."/>
            <person name="Singh R.S."/>
            <person name="Sirot L."/>
            <person name="Sirota M."/>
            <person name="Sisneros N.B."/>
            <person name="Smith C.D."/>
            <person name="Smith T.F."/>
            <person name="Spieth J."/>
            <person name="Stage D.E."/>
            <person name="Stark A."/>
            <person name="Stephan W."/>
            <person name="Strausberg R.L."/>
            <person name="Strempel S."/>
            <person name="Sturgill D."/>
            <person name="Sutton G."/>
            <person name="Sutton G.G."/>
            <person name="Tao W."/>
            <person name="Teichmann S."/>
            <person name="Tobari Y.N."/>
            <person name="Tomimura Y."/>
            <person name="Tsolas J.M."/>
            <person name="Valente V.L."/>
            <person name="Venter E."/>
            <person name="Venter J.C."/>
            <person name="Vicario S."/>
            <person name="Vieira F.G."/>
            <person name="Vilella A.J."/>
            <person name="Villasante A."/>
            <person name="Walenz B."/>
            <person name="Wang J."/>
            <person name="Wasserman M."/>
            <person name="Watts T."/>
            <person name="Wilson D."/>
            <person name="Wilson R.K."/>
            <person name="Wing R.A."/>
            <person name="Wolfner M.F."/>
            <person name="Wong A."/>
            <person name="Wong G.K."/>
            <person name="Wu C.I."/>
            <person name="Wu G."/>
            <person name="Yamamoto D."/>
            <person name="Yang H.P."/>
            <person name="Yang S.P."/>
            <person name="Yorke J.A."/>
            <person name="Yoshida K."/>
            <person name="Zdobnov E."/>
            <person name="Zhang P."/>
            <person name="Zhang Y."/>
            <person name="Zimin A.V."/>
            <person name="Baldwin J."/>
            <person name="Abdouelleil A."/>
            <person name="Abdulkadir J."/>
            <person name="Abebe A."/>
            <person name="Abera B."/>
            <person name="Abreu J."/>
            <person name="Acer S.C."/>
            <person name="Aftuck L."/>
            <person name="Alexander A."/>
            <person name="An P."/>
            <person name="Anderson E."/>
            <person name="Anderson S."/>
            <person name="Arachi H."/>
            <person name="Azer M."/>
            <person name="Bachantsang P."/>
            <person name="Barry A."/>
            <person name="Bayul T."/>
            <person name="Berlin A."/>
            <person name="Bessette D."/>
            <person name="Bloom T."/>
            <person name="Blye J."/>
            <person name="Boguslavskiy L."/>
            <person name="Bonnet C."/>
            <person name="Boukhgalter B."/>
            <person name="Bourzgui I."/>
            <person name="Brown A."/>
            <person name="Cahill P."/>
            <person name="Channer S."/>
            <person name="Cheshatsang Y."/>
            <person name="Chuda L."/>
            <person name="Citroen M."/>
            <person name="Collymore A."/>
            <person name="Cooke P."/>
            <person name="Costello M."/>
            <person name="D'Aco K."/>
            <person name="Daza R."/>
            <person name="De Haan G."/>
            <person name="DeGray S."/>
            <person name="DeMaso C."/>
            <person name="Dhargay N."/>
            <person name="Dooley K."/>
            <person name="Dooley E."/>
            <person name="Doricent M."/>
            <person name="Dorje P."/>
            <person name="Dorjee K."/>
            <person name="Dupes A."/>
            <person name="Elong R."/>
            <person name="Falk J."/>
            <person name="Farina A."/>
            <person name="Faro S."/>
            <person name="Ferguson D."/>
            <person name="Fisher S."/>
            <person name="Foley C.D."/>
            <person name="Franke A."/>
            <person name="Friedrich D."/>
            <person name="Gadbois L."/>
            <person name="Gearin G."/>
            <person name="Gearin C.R."/>
            <person name="Giannoukos G."/>
            <person name="Goode T."/>
            <person name="Graham J."/>
            <person name="Grandbois E."/>
            <person name="Grewal S."/>
            <person name="Gyaltsen K."/>
            <person name="Hafez N."/>
            <person name="Hagos B."/>
            <person name="Hall J."/>
            <person name="Henson C."/>
            <person name="Hollinger A."/>
            <person name="Honan T."/>
            <person name="Huard M.D."/>
            <person name="Hughes L."/>
            <person name="Hurhula B."/>
            <person name="Husby M.E."/>
            <person name="Kamat A."/>
            <person name="Kanga B."/>
            <person name="Kashin S."/>
            <person name="Khazanovich D."/>
            <person name="Kisner P."/>
            <person name="Lance K."/>
            <person name="Lara M."/>
            <person name="Lee W."/>
            <person name="Lennon N."/>
            <person name="Letendre F."/>
            <person name="LeVine R."/>
            <person name="Lipovsky A."/>
            <person name="Liu X."/>
            <person name="Liu J."/>
            <person name="Liu S."/>
            <person name="Lokyitsang T."/>
            <person name="Lokyitsang Y."/>
            <person name="Lubonja R."/>
            <person name="Lui A."/>
            <person name="MacDonald P."/>
            <person name="Magnisalis V."/>
            <person name="Maru K."/>
            <person name="Matthews C."/>
            <person name="McCusker W."/>
            <person name="McDonough S."/>
            <person name="Mehta T."/>
            <person name="Meldrim J."/>
            <person name="Meneus L."/>
            <person name="Mihai O."/>
            <person name="Mihalev A."/>
            <person name="Mihova T."/>
            <person name="Mittelman R."/>
            <person name="Mlenga V."/>
            <person name="Montmayeur A."/>
            <person name="Mulrain L."/>
            <person name="Navidi A."/>
            <person name="Naylor J."/>
            <person name="Negash T."/>
            <person name="Nguyen T."/>
            <person name="Nguyen N."/>
            <person name="Nicol R."/>
            <person name="Norbu C."/>
            <person name="Norbu N."/>
            <person name="Novod N."/>
            <person name="O'Neill B."/>
            <person name="Osman S."/>
            <person name="Markiewicz E."/>
            <person name="Oyono O.L."/>
            <person name="Patti C."/>
            <person name="Phunkhang P."/>
            <person name="Pierre F."/>
            <person name="Priest M."/>
            <person name="Raghuraman S."/>
            <person name="Rege F."/>
            <person name="Reyes R."/>
            <person name="Rise C."/>
            <person name="Rogov P."/>
            <person name="Ross K."/>
            <person name="Ryan E."/>
            <person name="Settipalli S."/>
            <person name="Shea T."/>
            <person name="Sherpa N."/>
            <person name="Shi L."/>
            <person name="Shih D."/>
            <person name="Sparrow T."/>
            <person name="Spaulding J."/>
            <person name="Stalker J."/>
            <person name="Stange-Thomann N."/>
            <person name="Stavropoulos S."/>
            <person name="Stone C."/>
            <person name="Strader C."/>
            <person name="Tesfaye S."/>
            <person name="Thomson T."/>
            <person name="Thoulutsang Y."/>
            <person name="Thoulutsang D."/>
            <person name="Topham K."/>
            <person name="Topping I."/>
            <person name="Tsamla T."/>
            <person name="Vassiliev H."/>
            <person name="Vo A."/>
            <person name="Wangchuk T."/>
            <person name="Wangdi T."/>
            <person name="Weiand M."/>
            <person name="Wilkinson J."/>
            <person name="Wilson A."/>
            <person name="Yadav S."/>
            <person name="Young G."/>
            <person name="Yu Q."/>
            <person name="Zembek L."/>
            <person name="Zhong D."/>
            <person name="Zimmer A."/>
            <person name="Zwirko Z."/>
            <person name="Jaffe D.B."/>
            <person name="Alvarez P."/>
            <person name="Brockman W."/>
            <person name="Butler J."/>
            <person name="Chin C."/>
            <person name="Gnerre S."/>
            <person name="Grabherr M."/>
            <person name="Kleber M."/>
            <person name="Mauceli E."/>
            <person name="MacCallum I."/>
        </authorList>
    </citation>
    <scope>NUCLEOTIDE SEQUENCE [LARGE SCALE GENOMIC DNA]</scope>
    <source>
        <strain evidence="4">Tucson 14024-0371.13</strain>
    </source>
</reference>
<dbReference type="STRING" id="7217.B3MIU6"/>
<dbReference type="InParanoid" id="B3MIU6"/>
<dbReference type="InterPro" id="IPR050656">
    <property type="entry name" value="PINX1"/>
</dbReference>
<dbReference type="PANTHER" id="PTHR23149:SF27">
    <property type="entry name" value="PIN2_TERF1-INTERACTING TELOMERASE INHIBITOR 1"/>
    <property type="match status" value="1"/>
</dbReference>
<gene>
    <name evidence="3" type="primary">Dana\GF12755</name>
    <name evidence="3" type="synonym">dana_GLEANR_12772</name>
    <name evidence="3" type="ORF">GF12755</name>
</gene>
<feature type="compositionally biased region" description="Acidic residues" evidence="1">
    <location>
        <begin position="283"/>
        <end position="292"/>
    </location>
</feature>
<dbReference type="GeneID" id="6495602"/>
<proteinExistence type="predicted"/>
<dbReference type="EMBL" id="CH902619">
    <property type="protein sequence ID" value="EDV36006.1"/>
    <property type="molecule type" value="Genomic_DNA"/>
</dbReference>
<feature type="region of interest" description="Disordered" evidence="1">
    <location>
        <begin position="87"/>
        <end position="151"/>
    </location>
</feature>
<dbReference type="HOGENOM" id="CLU_031754_0_0_1"/>
<dbReference type="SMART" id="SM00443">
    <property type="entry name" value="G_patch"/>
    <property type="match status" value="1"/>
</dbReference>
<dbReference type="GO" id="GO:0010521">
    <property type="term" value="F:telomerase inhibitor activity"/>
    <property type="evidence" value="ECO:0007669"/>
    <property type="project" value="TreeGrafter"/>
</dbReference>
<evidence type="ECO:0000313" key="4">
    <source>
        <dbReference type="Proteomes" id="UP000007801"/>
    </source>
</evidence>
<dbReference type="FunCoup" id="B3MIU6">
    <property type="interactions" value="165"/>
</dbReference>
<dbReference type="OrthoDB" id="29523at2759"/>
<organism evidence="3 4">
    <name type="scientific">Drosophila ananassae</name>
    <name type="common">Fruit fly</name>
    <dbReference type="NCBI Taxonomy" id="7217"/>
    <lineage>
        <taxon>Eukaryota</taxon>
        <taxon>Metazoa</taxon>
        <taxon>Ecdysozoa</taxon>
        <taxon>Arthropoda</taxon>
        <taxon>Hexapoda</taxon>
        <taxon>Insecta</taxon>
        <taxon>Pterygota</taxon>
        <taxon>Neoptera</taxon>
        <taxon>Endopterygota</taxon>
        <taxon>Diptera</taxon>
        <taxon>Brachycera</taxon>
        <taxon>Muscomorpha</taxon>
        <taxon>Ephydroidea</taxon>
        <taxon>Drosophilidae</taxon>
        <taxon>Drosophila</taxon>
        <taxon>Sophophora</taxon>
    </lineage>
</organism>
<evidence type="ECO:0000259" key="2">
    <source>
        <dbReference type="PROSITE" id="PS50174"/>
    </source>
</evidence>